<keyword evidence="8" id="KW-1185">Reference proteome</keyword>
<feature type="domain" description="Lipopolysaccharide assembly protein A" evidence="6">
    <location>
        <begin position="23"/>
        <end position="81"/>
    </location>
</feature>
<evidence type="ECO:0000313" key="7">
    <source>
        <dbReference type="EMBL" id="SNS41182.1"/>
    </source>
</evidence>
<dbReference type="RefSeq" id="WP_089218973.1">
    <property type="nucleotide sequence ID" value="NZ_FZOS01000006.1"/>
</dbReference>
<keyword evidence="2 5" id="KW-0812">Transmembrane</keyword>
<evidence type="ECO:0000313" key="8">
    <source>
        <dbReference type="Proteomes" id="UP000198281"/>
    </source>
</evidence>
<evidence type="ECO:0000259" key="6">
    <source>
        <dbReference type="Pfam" id="PF06305"/>
    </source>
</evidence>
<keyword evidence="1" id="KW-1003">Cell membrane</keyword>
<feature type="transmembrane region" description="Helical" evidence="5">
    <location>
        <begin position="39"/>
        <end position="59"/>
    </location>
</feature>
<dbReference type="AlphaFoldDB" id="A0A239EB90"/>
<proteinExistence type="predicted"/>
<reference evidence="8" key="1">
    <citation type="submission" date="2017-06" db="EMBL/GenBank/DDBJ databases">
        <authorList>
            <person name="Varghese N."/>
            <person name="Submissions S."/>
        </authorList>
    </citation>
    <scope>NUCLEOTIDE SEQUENCE [LARGE SCALE GENOMIC DNA]</scope>
    <source>
        <strain evidence="8">LNB2</strain>
    </source>
</reference>
<evidence type="ECO:0000256" key="4">
    <source>
        <dbReference type="ARBA" id="ARBA00023136"/>
    </source>
</evidence>
<name>A0A239EB90_9SPHN</name>
<accession>A0A239EB90</accession>
<dbReference type="Pfam" id="PF06305">
    <property type="entry name" value="LapA_dom"/>
    <property type="match status" value="1"/>
</dbReference>
<evidence type="ECO:0000256" key="5">
    <source>
        <dbReference type="SAM" id="Phobius"/>
    </source>
</evidence>
<dbReference type="InterPro" id="IPR010445">
    <property type="entry name" value="LapA_dom"/>
</dbReference>
<evidence type="ECO:0000256" key="1">
    <source>
        <dbReference type="ARBA" id="ARBA00022475"/>
    </source>
</evidence>
<organism evidence="7 8">
    <name type="scientific">Edaphosphingomonas laterariae</name>
    <dbReference type="NCBI Taxonomy" id="861865"/>
    <lineage>
        <taxon>Bacteria</taxon>
        <taxon>Pseudomonadati</taxon>
        <taxon>Pseudomonadota</taxon>
        <taxon>Alphaproteobacteria</taxon>
        <taxon>Sphingomonadales</taxon>
        <taxon>Rhizorhabdaceae</taxon>
        <taxon>Edaphosphingomonas</taxon>
    </lineage>
</organism>
<protein>
    <recommendedName>
        <fullName evidence="6">Lipopolysaccharide assembly protein A domain-containing protein</fullName>
    </recommendedName>
</protein>
<sequence>MQFLRTLFWVVVAVVAVIFATRNWNTVTINLWGGLRADVKLPLLIFGAFFVGLVPLWVLHRTTRWTLRRRLDSAERALAEARGHDAPAVAATPAPAPTAPNIIEAVPAPSSVPVPPAVS</sequence>
<evidence type="ECO:0000256" key="2">
    <source>
        <dbReference type="ARBA" id="ARBA00022692"/>
    </source>
</evidence>
<dbReference type="EMBL" id="FZOS01000006">
    <property type="protein sequence ID" value="SNS41182.1"/>
    <property type="molecule type" value="Genomic_DNA"/>
</dbReference>
<dbReference type="GO" id="GO:0005886">
    <property type="term" value="C:plasma membrane"/>
    <property type="evidence" value="ECO:0007669"/>
    <property type="project" value="InterPro"/>
</dbReference>
<dbReference type="OrthoDB" id="7595841at2"/>
<keyword evidence="4 5" id="KW-0472">Membrane</keyword>
<keyword evidence="3 5" id="KW-1133">Transmembrane helix</keyword>
<dbReference type="Proteomes" id="UP000198281">
    <property type="component" value="Unassembled WGS sequence"/>
</dbReference>
<evidence type="ECO:0000256" key="3">
    <source>
        <dbReference type="ARBA" id="ARBA00022989"/>
    </source>
</evidence>
<feature type="transmembrane region" description="Helical" evidence="5">
    <location>
        <begin position="7"/>
        <end position="24"/>
    </location>
</feature>
<gene>
    <name evidence="7" type="ORF">SAMN06295912_10624</name>
</gene>